<dbReference type="RefSeq" id="WP_176625854.1">
    <property type="nucleotide sequence ID" value="NZ_JABXXQ010000394.1"/>
</dbReference>
<dbReference type="InterPro" id="IPR023606">
    <property type="entry name" value="CoA-Trfase_III_dom_1_sf"/>
</dbReference>
<organism evidence="2 3">
    <name type="scientific">Endobacter medicaginis</name>
    <dbReference type="NCBI Taxonomy" id="1181271"/>
    <lineage>
        <taxon>Bacteria</taxon>
        <taxon>Pseudomonadati</taxon>
        <taxon>Pseudomonadota</taxon>
        <taxon>Alphaproteobacteria</taxon>
        <taxon>Acetobacterales</taxon>
        <taxon>Acetobacteraceae</taxon>
        <taxon>Endobacter</taxon>
    </lineage>
</organism>
<keyword evidence="1 2" id="KW-0808">Transferase</keyword>
<proteinExistence type="predicted"/>
<evidence type="ECO:0000313" key="3">
    <source>
        <dbReference type="Proteomes" id="UP000565205"/>
    </source>
</evidence>
<dbReference type="Gene3D" id="3.40.50.10540">
    <property type="entry name" value="Crotonobetainyl-coa:carnitine coa-transferase, domain 1"/>
    <property type="match status" value="1"/>
</dbReference>
<evidence type="ECO:0000313" key="2">
    <source>
        <dbReference type="EMBL" id="NVN31499.1"/>
    </source>
</evidence>
<name>A0A850NT94_9PROT</name>
<dbReference type="Pfam" id="PF02515">
    <property type="entry name" value="CoA_transf_3"/>
    <property type="match status" value="1"/>
</dbReference>
<dbReference type="InterPro" id="IPR003673">
    <property type="entry name" value="CoA-Trfase_fam_III"/>
</dbReference>
<dbReference type="AlphaFoldDB" id="A0A850NT94"/>
<gene>
    <name evidence="2" type="ORF">HUK83_14320</name>
</gene>
<dbReference type="EMBL" id="JABXXQ010000394">
    <property type="protein sequence ID" value="NVN31499.1"/>
    <property type="molecule type" value="Genomic_DNA"/>
</dbReference>
<dbReference type="GO" id="GO:0008410">
    <property type="term" value="F:CoA-transferase activity"/>
    <property type="evidence" value="ECO:0007669"/>
    <property type="project" value="TreeGrafter"/>
</dbReference>
<dbReference type="PANTHER" id="PTHR48207">
    <property type="entry name" value="SUCCINATE--HYDROXYMETHYLGLUTARATE COA-TRANSFERASE"/>
    <property type="match status" value="1"/>
</dbReference>
<evidence type="ECO:0000256" key="1">
    <source>
        <dbReference type="ARBA" id="ARBA00022679"/>
    </source>
</evidence>
<dbReference type="InterPro" id="IPR044855">
    <property type="entry name" value="CoA-Trfase_III_dom3_sf"/>
</dbReference>
<dbReference type="SUPFAM" id="SSF89796">
    <property type="entry name" value="CoA-transferase family III (CaiB/BaiF)"/>
    <property type="match status" value="1"/>
</dbReference>
<comment type="caution">
    <text evidence="2">The sequence shown here is derived from an EMBL/GenBank/DDBJ whole genome shotgun (WGS) entry which is preliminary data.</text>
</comment>
<accession>A0A850NT94</accession>
<dbReference type="Proteomes" id="UP000565205">
    <property type="component" value="Unassembled WGS sequence"/>
</dbReference>
<dbReference type="Gene3D" id="3.30.1540.10">
    <property type="entry name" value="formyl-coa transferase, domain 3"/>
    <property type="match status" value="1"/>
</dbReference>
<feature type="non-terminal residue" evidence="2">
    <location>
        <position position="315"/>
    </location>
</feature>
<dbReference type="InterPro" id="IPR050483">
    <property type="entry name" value="CoA-transferase_III_domain"/>
</dbReference>
<sequence length="315" mass="34258">MNDAADDPADDDLPLAGVKVLDLSRVLAGPWCAMVLGDFGADVLKIEHPERGDDTRDWGNRTGETTTTYFDSINRNKRSISLDLHSETGIAEVGRLVKNADILVQNFKFGGADRLGIGYEAMAAINPGLIYCSVSGYPPDGPEAARPGYDLLVQGEAGLMAINGEADQPPLKFGVAVVDLFTGQYAAQAVLAALYRRSRTGRGSHVALSLFDCGQNLLVYYGLDALHDGRDPPRWGNAHPSIVPYGVYETADGPLVVTVGNNAQFLRFCTEVIERPDIAADPRFRTNLDRGTHRAALIPEILRELRARPRAELRR</sequence>
<dbReference type="PANTHER" id="PTHR48207:SF3">
    <property type="entry name" value="SUCCINATE--HYDROXYMETHYLGLUTARATE COA-TRANSFERASE"/>
    <property type="match status" value="1"/>
</dbReference>
<protein>
    <submittedName>
        <fullName evidence="2">CoA transferase</fullName>
    </submittedName>
</protein>
<reference evidence="2 3" key="1">
    <citation type="submission" date="2020-06" db="EMBL/GenBank/DDBJ databases">
        <title>Description of novel acetic acid bacteria.</title>
        <authorList>
            <person name="Sombolestani A."/>
        </authorList>
    </citation>
    <scope>NUCLEOTIDE SEQUENCE [LARGE SCALE GENOMIC DNA]</scope>
    <source>
        <strain evidence="2 3">LMG 26838</strain>
    </source>
</reference>